<sequence length="246" mass="26199">MYILFGVPLLLLMASPASQALRISTMTPFFSRQVSERAAGLSKIHSAPKSSSAVCATDTSSITSTPTTWDEQGAAGFIPPPIAVVGLLTRVGPGGFGGTGPPLKFDEVMQAIDDTYDYTPKPFKNGDVTNPAGTNAGSCKLFSLGILHGLTPASLLALFGEHYRSVIQTPKGSDHGNIRSLLSKGWQAVSFPEDFPEKFAFNWTRHFKENERTVLIKFNLLPPMGGAGPSSDPGGILGPAREHIRV</sequence>
<dbReference type="Gene3D" id="3.20.160.10">
    <property type="entry name" value="vpa0580 domain like"/>
    <property type="match status" value="1"/>
</dbReference>
<evidence type="ECO:0000313" key="3">
    <source>
        <dbReference type="Proteomes" id="UP000019335"/>
    </source>
</evidence>
<protein>
    <submittedName>
        <fullName evidence="2">HopJ type III effector protein</fullName>
    </submittedName>
</protein>
<dbReference type="EMBL" id="AZIL01000466">
    <property type="protein sequence ID" value="EWM27405.1"/>
    <property type="molecule type" value="Genomic_DNA"/>
</dbReference>
<dbReference type="OrthoDB" id="194737at2759"/>
<dbReference type="InterPro" id="IPR014984">
    <property type="entry name" value="HopJ"/>
</dbReference>
<dbReference type="Proteomes" id="UP000019335">
    <property type="component" value="Chromosome 6"/>
</dbReference>
<comment type="caution">
    <text evidence="2">The sequence shown here is derived from an EMBL/GenBank/DDBJ whole genome shotgun (WGS) entry which is preliminary data.</text>
</comment>
<proteinExistence type="predicted"/>
<accession>W7TJX4</accession>
<keyword evidence="3" id="KW-1185">Reference proteome</keyword>
<dbReference type="AlphaFoldDB" id="W7TJX4"/>
<keyword evidence="1" id="KW-0732">Signal</keyword>
<gene>
    <name evidence="2" type="ORF">Naga_100212g7</name>
</gene>
<dbReference type="InterPro" id="IPR038604">
    <property type="entry name" value="HopJ_sf"/>
</dbReference>
<feature type="signal peptide" evidence="1">
    <location>
        <begin position="1"/>
        <end position="20"/>
    </location>
</feature>
<dbReference type="Pfam" id="PF08888">
    <property type="entry name" value="HopJ"/>
    <property type="match status" value="1"/>
</dbReference>
<feature type="chain" id="PRO_5004904330" evidence="1">
    <location>
        <begin position="21"/>
        <end position="246"/>
    </location>
</feature>
<organism evidence="2 3">
    <name type="scientific">Nannochloropsis gaditana</name>
    <dbReference type="NCBI Taxonomy" id="72520"/>
    <lineage>
        <taxon>Eukaryota</taxon>
        <taxon>Sar</taxon>
        <taxon>Stramenopiles</taxon>
        <taxon>Ochrophyta</taxon>
        <taxon>Eustigmatophyceae</taxon>
        <taxon>Eustigmatales</taxon>
        <taxon>Monodopsidaceae</taxon>
        <taxon>Nannochloropsis</taxon>
    </lineage>
</organism>
<evidence type="ECO:0000256" key="1">
    <source>
        <dbReference type="SAM" id="SignalP"/>
    </source>
</evidence>
<name>W7TJX4_9STRA</name>
<evidence type="ECO:0000313" key="2">
    <source>
        <dbReference type="EMBL" id="EWM27405.1"/>
    </source>
</evidence>
<reference evidence="2 3" key="1">
    <citation type="journal article" date="2014" name="Mol. Plant">
        <title>Chromosome Scale Genome Assembly and Transcriptome Profiling of Nannochloropsis gaditana in Nitrogen Depletion.</title>
        <authorList>
            <person name="Corteggiani Carpinelli E."/>
            <person name="Telatin A."/>
            <person name="Vitulo N."/>
            <person name="Forcato C."/>
            <person name="D'Angelo M."/>
            <person name="Schiavon R."/>
            <person name="Vezzi A."/>
            <person name="Giacometti G.M."/>
            <person name="Morosinotto T."/>
            <person name="Valle G."/>
        </authorList>
    </citation>
    <scope>NUCLEOTIDE SEQUENCE [LARGE SCALE GENOMIC DNA]</scope>
    <source>
        <strain evidence="2 3">B-31</strain>
    </source>
</reference>